<dbReference type="InterPro" id="IPR036688">
    <property type="entry name" value="MoeA_C_domain_IV_sf"/>
</dbReference>
<dbReference type="InterPro" id="IPR036425">
    <property type="entry name" value="MoaB/Mog-like_dom_sf"/>
</dbReference>
<dbReference type="HOGENOM" id="CLU_010186_7_0_11"/>
<evidence type="ECO:0000313" key="9">
    <source>
        <dbReference type="EMBL" id="AIT60078.1"/>
    </source>
</evidence>
<dbReference type="InterPro" id="IPR005110">
    <property type="entry name" value="MoeA_linker/N"/>
</dbReference>
<dbReference type="SUPFAM" id="SSF63882">
    <property type="entry name" value="MoeA N-terminal region -like"/>
    <property type="match status" value="1"/>
</dbReference>
<dbReference type="eggNOG" id="COG0303">
    <property type="taxonomic scope" value="Bacteria"/>
</dbReference>
<dbReference type="PANTHER" id="PTHR10192">
    <property type="entry name" value="MOLYBDOPTERIN BIOSYNTHESIS PROTEIN"/>
    <property type="match status" value="1"/>
</dbReference>
<proteinExistence type="inferred from homology"/>
<dbReference type="SUPFAM" id="SSF53218">
    <property type="entry name" value="Molybdenum cofactor biosynthesis proteins"/>
    <property type="match status" value="1"/>
</dbReference>
<accession>A0A097ID65</accession>
<dbReference type="Gene3D" id="3.90.105.10">
    <property type="entry name" value="Molybdopterin biosynthesis moea protein, domain 2"/>
    <property type="match status" value="1"/>
</dbReference>
<comment type="function">
    <text evidence="1 7">Catalyzes the insertion of molybdate into adenylated molybdopterin with the concomitant release of AMP.</text>
</comment>
<dbReference type="STRING" id="558173.CDOO_01270"/>
<keyword evidence="10" id="KW-1185">Reference proteome</keyword>
<evidence type="ECO:0000256" key="5">
    <source>
        <dbReference type="ARBA" id="ARBA00023150"/>
    </source>
</evidence>
<keyword evidence="5 7" id="KW-0501">Molybdenum cofactor biosynthesis</keyword>
<dbReference type="CDD" id="cd00887">
    <property type="entry name" value="MoeA"/>
    <property type="match status" value="1"/>
</dbReference>
<dbReference type="Proteomes" id="UP000029914">
    <property type="component" value="Chromosome"/>
</dbReference>
<dbReference type="GO" id="GO:0006777">
    <property type="term" value="P:Mo-molybdopterin cofactor biosynthetic process"/>
    <property type="evidence" value="ECO:0007669"/>
    <property type="project" value="UniProtKB-UniRule"/>
</dbReference>
<feature type="domain" description="MoaB/Mog" evidence="8">
    <location>
        <begin position="172"/>
        <end position="300"/>
    </location>
</feature>
<dbReference type="GO" id="GO:0005829">
    <property type="term" value="C:cytosol"/>
    <property type="evidence" value="ECO:0007669"/>
    <property type="project" value="TreeGrafter"/>
</dbReference>
<evidence type="ECO:0000313" key="10">
    <source>
        <dbReference type="Proteomes" id="UP000029914"/>
    </source>
</evidence>
<keyword evidence="7" id="KW-0479">Metal-binding</keyword>
<dbReference type="RefSeq" id="WP_018021589.1">
    <property type="nucleotide sequence ID" value="NZ_AQUX01000002.1"/>
</dbReference>
<comment type="pathway">
    <text evidence="2 7">Cofactor biosynthesis; molybdopterin biosynthesis.</text>
</comment>
<evidence type="ECO:0000256" key="1">
    <source>
        <dbReference type="ARBA" id="ARBA00002901"/>
    </source>
</evidence>
<evidence type="ECO:0000256" key="6">
    <source>
        <dbReference type="ARBA" id="ARBA00047317"/>
    </source>
</evidence>
<dbReference type="InterPro" id="IPR001453">
    <property type="entry name" value="MoaB/Mog_dom"/>
</dbReference>
<organism evidence="9 10">
    <name type="scientific">Corynebacterium doosanense CAU 212 = DSM 45436</name>
    <dbReference type="NCBI Taxonomy" id="558173"/>
    <lineage>
        <taxon>Bacteria</taxon>
        <taxon>Bacillati</taxon>
        <taxon>Actinomycetota</taxon>
        <taxon>Actinomycetes</taxon>
        <taxon>Mycobacteriales</taxon>
        <taxon>Corynebacteriaceae</taxon>
        <taxon>Corynebacterium</taxon>
    </lineage>
</organism>
<name>A0A097ID65_9CORY</name>
<evidence type="ECO:0000256" key="4">
    <source>
        <dbReference type="ARBA" id="ARBA00022505"/>
    </source>
</evidence>
<dbReference type="InterPro" id="IPR005111">
    <property type="entry name" value="MoeA_C_domain_IV"/>
</dbReference>
<dbReference type="Pfam" id="PF03454">
    <property type="entry name" value="MoeA_C"/>
    <property type="match status" value="1"/>
</dbReference>
<keyword evidence="7" id="KW-0460">Magnesium</keyword>
<evidence type="ECO:0000256" key="7">
    <source>
        <dbReference type="RuleBase" id="RU365090"/>
    </source>
</evidence>
<protein>
    <recommendedName>
        <fullName evidence="7">Molybdopterin molybdenumtransferase</fullName>
        <ecNumber evidence="7">2.10.1.1</ecNumber>
    </recommendedName>
</protein>
<sequence length="371" mass="38349">MTTISSHLDAVRNHLPEPDTELVTPAEAADRILAEDIRAAQDSPLFDNSQMDGYAIPGTGGEYQVGPTVAAGADPGPLDNLAAPVMTGAKVPPGTHAIVPVEKCDPSEFLEPGATIRVPETPQGQFIRTRGSDAQQNDLLLPAGSPVTPAGVGLLISQGIEQVRVNTRASILIVTGGAEVGTHITDSNSPMLTALAHRHGIDVAGHVLTDDDPVALREALARGVDKHRPDVIVTSGGISAGKFEVVRQVLDGWFGHVDMQPGGPQGLASFDGVPAVCLPGNPISTLVSFRMFVAPVLGHAPSPVRTVLTEEREGLPGKEQLLRGTLTTEGVTPVGGTSSHLLAQGAVADCLIRIPAGATVGAGEFVTVYPL</sequence>
<evidence type="ECO:0000256" key="2">
    <source>
        <dbReference type="ARBA" id="ARBA00005046"/>
    </source>
</evidence>
<evidence type="ECO:0000259" key="8">
    <source>
        <dbReference type="SMART" id="SM00852"/>
    </source>
</evidence>
<keyword evidence="7" id="KW-0808">Transferase</keyword>
<dbReference type="Gene3D" id="2.170.190.11">
    <property type="entry name" value="Molybdopterin biosynthesis moea protein, domain 3"/>
    <property type="match status" value="1"/>
</dbReference>
<dbReference type="SMART" id="SM00852">
    <property type="entry name" value="MoCF_biosynth"/>
    <property type="match status" value="1"/>
</dbReference>
<comment type="similarity">
    <text evidence="3 7">Belongs to the MoeA family.</text>
</comment>
<dbReference type="EC" id="2.10.1.1" evidence="7"/>
<dbReference type="UniPathway" id="UPA00344"/>
<evidence type="ECO:0000256" key="3">
    <source>
        <dbReference type="ARBA" id="ARBA00010763"/>
    </source>
</evidence>
<dbReference type="Gene3D" id="2.40.340.10">
    <property type="entry name" value="MoeA, C-terminal, domain IV"/>
    <property type="match status" value="1"/>
</dbReference>
<comment type="catalytic activity">
    <reaction evidence="6">
        <text>adenylyl-molybdopterin + molybdate = Mo-molybdopterin + AMP + H(+)</text>
        <dbReference type="Rhea" id="RHEA:35047"/>
        <dbReference type="ChEBI" id="CHEBI:15378"/>
        <dbReference type="ChEBI" id="CHEBI:36264"/>
        <dbReference type="ChEBI" id="CHEBI:62727"/>
        <dbReference type="ChEBI" id="CHEBI:71302"/>
        <dbReference type="ChEBI" id="CHEBI:456215"/>
        <dbReference type="EC" id="2.10.1.1"/>
    </reaction>
</comment>
<dbReference type="Pfam" id="PF03453">
    <property type="entry name" value="MoeA_N"/>
    <property type="match status" value="1"/>
</dbReference>
<dbReference type="PANTHER" id="PTHR10192:SF5">
    <property type="entry name" value="GEPHYRIN"/>
    <property type="match status" value="1"/>
</dbReference>
<dbReference type="GO" id="GO:0046872">
    <property type="term" value="F:metal ion binding"/>
    <property type="evidence" value="ECO:0007669"/>
    <property type="project" value="UniProtKB-UniRule"/>
</dbReference>
<keyword evidence="4 7" id="KW-0500">Molybdenum</keyword>
<dbReference type="Gene3D" id="3.40.980.10">
    <property type="entry name" value="MoaB/Mog-like domain"/>
    <property type="match status" value="1"/>
</dbReference>
<dbReference type="KEGG" id="cdo:CDOO_01270"/>
<comment type="cofactor">
    <cofactor evidence="7">
        <name>Mg(2+)</name>
        <dbReference type="ChEBI" id="CHEBI:18420"/>
    </cofactor>
</comment>
<gene>
    <name evidence="9" type="ORF">CDOO_01270</name>
</gene>
<dbReference type="GO" id="GO:0061599">
    <property type="term" value="F:molybdopterin molybdotransferase activity"/>
    <property type="evidence" value="ECO:0007669"/>
    <property type="project" value="UniProtKB-UniRule"/>
</dbReference>
<dbReference type="InterPro" id="IPR036135">
    <property type="entry name" value="MoeA_linker/N_sf"/>
</dbReference>
<dbReference type="EMBL" id="CP006764">
    <property type="protein sequence ID" value="AIT60078.1"/>
    <property type="molecule type" value="Genomic_DNA"/>
</dbReference>
<dbReference type="AlphaFoldDB" id="A0A097ID65"/>
<reference evidence="9 10" key="1">
    <citation type="submission" date="2013-09" db="EMBL/GenBank/DDBJ databases">
        <title>Complete genome sequence of Corynebacterium doosanense CAU 212(T) (=DSM 45436(T)), isolated from activated sludge.</title>
        <authorList>
            <person name="Schaffert L."/>
            <person name="Albersmeier A."/>
            <person name="Kalinowski J."/>
            <person name="Ruckert C."/>
        </authorList>
    </citation>
    <scope>NUCLEOTIDE SEQUENCE [LARGE SCALE GENOMIC DNA]</scope>
    <source>
        <strain evidence="9 10">CAU 212</strain>
    </source>
</reference>
<dbReference type="InterPro" id="IPR038987">
    <property type="entry name" value="MoeA-like"/>
</dbReference>
<dbReference type="SUPFAM" id="SSF63867">
    <property type="entry name" value="MoeA C-terminal domain-like"/>
    <property type="match status" value="1"/>
</dbReference>
<dbReference type="Pfam" id="PF00994">
    <property type="entry name" value="MoCF_biosynth"/>
    <property type="match status" value="1"/>
</dbReference>